<evidence type="ECO:0000313" key="2">
    <source>
        <dbReference type="EMBL" id="CAH8346961.1"/>
    </source>
</evidence>
<dbReference type="EMBL" id="CAKOAT010155155">
    <property type="protein sequence ID" value="CAH8346961.1"/>
    <property type="molecule type" value="Genomic_DNA"/>
</dbReference>
<feature type="compositionally biased region" description="Basic and acidic residues" evidence="1">
    <location>
        <begin position="1"/>
        <end position="24"/>
    </location>
</feature>
<feature type="compositionally biased region" description="Basic and acidic residues" evidence="1">
    <location>
        <begin position="37"/>
        <end position="51"/>
    </location>
</feature>
<protein>
    <submittedName>
        <fullName evidence="2">Uncharacterized protein</fullName>
    </submittedName>
</protein>
<reference evidence="2 3" key="1">
    <citation type="submission" date="2022-03" db="EMBL/GenBank/DDBJ databases">
        <authorList>
            <person name="Macdonald S."/>
            <person name="Ahmed S."/>
            <person name="Newling K."/>
        </authorList>
    </citation>
    <scope>NUCLEOTIDE SEQUENCE [LARGE SCALE GENOMIC DNA]</scope>
</reference>
<feature type="region of interest" description="Disordered" evidence="1">
    <location>
        <begin position="1"/>
        <end position="93"/>
    </location>
</feature>
<dbReference type="Pfam" id="PF10714">
    <property type="entry name" value="LEA_6"/>
    <property type="match status" value="1"/>
</dbReference>
<gene>
    <name evidence="2" type="ORF">ERUC_LOCUS17035</name>
</gene>
<feature type="compositionally biased region" description="Polar residues" evidence="1">
    <location>
        <begin position="79"/>
        <end position="93"/>
    </location>
</feature>
<accession>A0ABC8JY37</accession>
<evidence type="ECO:0000256" key="1">
    <source>
        <dbReference type="SAM" id="MobiDB-lite"/>
    </source>
</evidence>
<evidence type="ECO:0000313" key="3">
    <source>
        <dbReference type="Proteomes" id="UP001642260"/>
    </source>
</evidence>
<name>A0ABC8JY37_ERUVS</name>
<keyword evidence="3" id="KW-1185">Reference proteome</keyword>
<proteinExistence type="predicted"/>
<dbReference type="AlphaFoldDB" id="A0ABC8JY37"/>
<dbReference type="Proteomes" id="UP001642260">
    <property type="component" value="Unassembled WGS sequence"/>
</dbReference>
<organism evidence="2 3">
    <name type="scientific">Eruca vesicaria subsp. sativa</name>
    <name type="common">Garden rocket</name>
    <name type="synonym">Eruca sativa</name>
    <dbReference type="NCBI Taxonomy" id="29727"/>
    <lineage>
        <taxon>Eukaryota</taxon>
        <taxon>Viridiplantae</taxon>
        <taxon>Streptophyta</taxon>
        <taxon>Embryophyta</taxon>
        <taxon>Tracheophyta</taxon>
        <taxon>Spermatophyta</taxon>
        <taxon>Magnoliopsida</taxon>
        <taxon>eudicotyledons</taxon>
        <taxon>Gunneridae</taxon>
        <taxon>Pentapetalae</taxon>
        <taxon>rosids</taxon>
        <taxon>malvids</taxon>
        <taxon>Brassicales</taxon>
        <taxon>Brassicaceae</taxon>
        <taxon>Brassiceae</taxon>
        <taxon>Eruca</taxon>
    </lineage>
</organism>
<sequence>MEDEKKPAMTEKTTEQEVKKDDVPNIKSPYFDYNNMEDFKMRDYGHEGHEEPEVDLGGGSTDPLIPSGGVGRGGGAASSDLSSTGTINRQGVP</sequence>
<dbReference type="InterPro" id="IPR018930">
    <property type="entry name" value="LEA-18"/>
</dbReference>
<comment type="caution">
    <text evidence="2">The sequence shown here is derived from an EMBL/GenBank/DDBJ whole genome shotgun (WGS) entry which is preliminary data.</text>
</comment>